<evidence type="ECO:0000313" key="2">
    <source>
        <dbReference type="Proteomes" id="UP000605970"/>
    </source>
</evidence>
<comment type="caution">
    <text evidence="1">The sequence shown here is derived from an EMBL/GenBank/DDBJ whole genome shotgun (WGS) entry which is preliminary data.</text>
</comment>
<sequence length="65" mass="7670">MLKRKDNENNQFEDMKKMIWMKKGWTQVSIGNDKPEVPGEKKNQKELPDCPKLISSALFMQINIF</sequence>
<dbReference type="EMBL" id="JABEBT010000063">
    <property type="protein sequence ID" value="KAF7634131.1"/>
    <property type="molecule type" value="Genomic_DNA"/>
</dbReference>
<keyword evidence="2" id="KW-1185">Reference proteome</keyword>
<dbReference type="AlphaFoldDB" id="A0A8S9ZLG2"/>
<reference evidence="1" key="1">
    <citation type="journal article" date="2020" name="Ecol. Evol.">
        <title>Genome structure and content of the rice root-knot nematode (Meloidogyne graminicola).</title>
        <authorList>
            <person name="Phan N.T."/>
            <person name="Danchin E.G.J."/>
            <person name="Klopp C."/>
            <person name="Perfus-Barbeoch L."/>
            <person name="Kozlowski D.K."/>
            <person name="Koutsovoulos G.D."/>
            <person name="Lopez-Roques C."/>
            <person name="Bouchez O."/>
            <person name="Zahm M."/>
            <person name="Besnard G."/>
            <person name="Bellafiore S."/>
        </authorList>
    </citation>
    <scope>NUCLEOTIDE SEQUENCE</scope>
    <source>
        <strain evidence="1">VN-18</strain>
    </source>
</reference>
<organism evidence="1 2">
    <name type="scientific">Meloidogyne graminicola</name>
    <dbReference type="NCBI Taxonomy" id="189291"/>
    <lineage>
        <taxon>Eukaryota</taxon>
        <taxon>Metazoa</taxon>
        <taxon>Ecdysozoa</taxon>
        <taxon>Nematoda</taxon>
        <taxon>Chromadorea</taxon>
        <taxon>Rhabditida</taxon>
        <taxon>Tylenchina</taxon>
        <taxon>Tylenchomorpha</taxon>
        <taxon>Tylenchoidea</taxon>
        <taxon>Meloidogynidae</taxon>
        <taxon>Meloidogyninae</taxon>
        <taxon>Meloidogyne</taxon>
    </lineage>
</organism>
<gene>
    <name evidence="1" type="ORF">Mgra_00006429</name>
</gene>
<accession>A0A8S9ZLG2</accession>
<proteinExistence type="predicted"/>
<evidence type="ECO:0000313" key="1">
    <source>
        <dbReference type="EMBL" id="KAF7634131.1"/>
    </source>
</evidence>
<protein>
    <submittedName>
        <fullName evidence="1">Uncharacterized protein</fullName>
    </submittedName>
</protein>
<dbReference type="Proteomes" id="UP000605970">
    <property type="component" value="Unassembled WGS sequence"/>
</dbReference>
<name>A0A8S9ZLG2_9BILA</name>